<gene>
    <name evidence="2" type="ORF">E2C01_041899</name>
</gene>
<dbReference type="AlphaFoldDB" id="A0A5B7FNQ8"/>
<evidence type="ECO:0000313" key="2">
    <source>
        <dbReference type="EMBL" id="MPC48132.1"/>
    </source>
</evidence>
<evidence type="ECO:0000256" key="1">
    <source>
        <dbReference type="SAM" id="MobiDB-lite"/>
    </source>
</evidence>
<dbReference type="EMBL" id="VSRR010008123">
    <property type="protein sequence ID" value="MPC48132.1"/>
    <property type="molecule type" value="Genomic_DNA"/>
</dbReference>
<proteinExistence type="predicted"/>
<feature type="compositionally biased region" description="Polar residues" evidence="1">
    <location>
        <begin position="50"/>
        <end position="60"/>
    </location>
</feature>
<organism evidence="2 3">
    <name type="scientific">Portunus trituberculatus</name>
    <name type="common">Swimming crab</name>
    <name type="synonym">Neptunus trituberculatus</name>
    <dbReference type="NCBI Taxonomy" id="210409"/>
    <lineage>
        <taxon>Eukaryota</taxon>
        <taxon>Metazoa</taxon>
        <taxon>Ecdysozoa</taxon>
        <taxon>Arthropoda</taxon>
        <taxon>Crustacea</taxon>
        <taxon>Multicrustacea</taxon>
        <taxon>Malacostraca</taxon>
        <taxon>Eumalacostraca</taxon>
        <taxon>Eucarida</taxon>
        <taxon>Decapoda</taxon>
        <taxon>Pleocyemata</taxon>
        <taxon>Brachyura</taxon>
        <taxon>Eubrachyura</taxon>
        <taxon>Portunoidea</taxon>
        <taxon>Portunidae</taxon>
        <taxon>Portuninae</taxon>
        <taxon>Portunus</taxon>
    </lineage>
</organism>
<feature type="region of interest" description="Disordered" evidence="1">
    <location>
        <begin position="28"/>
        <end position="108"/>
    </location>
</feature>
<feature type="compositionally biased region" description="Basic and acidic residues" evidence="1">
    <location>
        <begin position="62"/>
        <end position="77"/>
    </location>
</feature>
<sequence length="108" mass="11958">MNVRHTPYYSRRNLAVFRGVAEVVGDLRQTIPSSRRRSHQQAAQQKRSSLSDNAKSSSRMESAPKPENSIEKGRTKGMDQPARHPGGSKLQRRAQTAESTQSASGAMH</sequence>
<feature type="compositionally biased region" description="Polar residues" evidence="1">
    <location>
        <begin position="93"/>
        <end position="108"/>
    </location>
</feature>
<dbReference type="Proteomes" id="UP000324222">
    <property type="component" value="Unassembled WGS sequence"/>
</dbReference>
<protein>
    <submittedName>
        <fullName evidence="2">Uncharacterized protein</fullName>
    </submittedName>
</protein>
<evidence type="ECO:0000313" key="3">
    <source>
        <dbReference type="Proteomes" id="UP000324222"/>
    </source>
</evidence>
<keyword evidence="3" id="KW-1185">Reference proteome</keyword>
<comment type="caution">
    <text evidence="2">The sequence shown here is derived from an EMBL/GenBank/DDBJ whole genome shotgun (WGS) entry which is preliminary data.</text>
</comment>
<accession>A0A5B7FNQ8</accession>
<name>A0A5B7FNQ8_PORTR</name>
<reference evidence="2 3" key="1">
    <citation type="submission" date="2019-05" db="EMBL/GenBank/DDBJ databases">
        <title>Another draft genome of Portunus trituberculatus and its Hox gene families provides insights of decapod evolution.</title>
        <authorList>
            <person name="Jeong J.-H."/>
            <person name="Song I."/>
            <person name="Kim S."/>
            <person name="Choi T."/>
            <person name="Kim D."/>
            <person name="Ryu S."/>
            <person name="Kim W."/>
        </authorList>
    </citation>
    <scope>NUCLEOTIDE SEQUENCE [LARGE SCALE GENOMIC DNA]</scope>
    <source>
        <tissue evidence="2">Muscle</tissue>
    </source>
</reference>